<protein>
    <recommendedName>
        <fullName evidence="2">Signal transduction histidine kinase internal region domain-containing protein</fullName>
    </recommendedName>
</protein>
<dbReference type="Proteomes" id="UP000451233">
    <property type="component" value="Unassembled WGS sequence"/>
</dbReference>
<keyword evidence="4" id="KW-1185">Reference proteome</keyword>
<dbReference type="GO" id="GO:0000155">
    <property type="term" value="F:phosphorelay sensor kinase activity"/>
    <property type="evidence" value="ECO:0007669"/>
    <property type="project" value="InterPro"/>
</dbReference>
<proteinExistence type="predicted"/>
<feature type="transmembrane region" description="Helical" evidence="1">
    <location>
        <begin position="121"/>
        <end position="138"/>
    </location>
</feature>
<dbReference type="GO" id="GO:0016020">
    <property type="term" value="C:membrane"/>
    <property type="evidence" value="ECO:0007669"/>
    <property type="project" value="InterPro"/>
</dbReference>
<feature type="transmembrane region" description="Helical" evidence="1">
    <location>
        <begin position="76"/>
        <end position="101"/>
    </location>
</feature>
<dbReference type="InterPro" id="IPR010559">
    <property type="entry name" value="Sig_transdc_His_kin_internal"/>
</dbReference>
<dbReference type="PANTHER" id="PTHR34220:SF7">
    <property type="entry name" value="SENSOR HISTIDINE KINASE YPDA"/>
    <property type="match status" value="1"/>
</dbReference>
<feature type="transmembrane region" description="Helical" evidence="1">
    <location>
        <begin position="43"/>
        <end position="64"/>
    </location>
</feature>
<evidence type="ECO:0000313" key="4">
    <source>
        <dbReference type="Proteomes" id="UP000451233"/>
    </source>
</evidence>
<comment type="caution">
    <text evidence="3">The sequence shown here is derived from an EMBL/GenBank/DDBJ whole genome shotgun (WGS) entry which is preliminary data.</text>
</comment>
<organism evidence="3 4">
    <name type="scientific">Hufsiella ginkgonis</name>
    <dbReference type="NCBI Taxonomy" id="2695274"/>
    <lineage>
        <taxon>Bacteria</taxon>
        <taxon>Pseudomonadati</taxon>
        <taxon>Bacteroidota</taxon>
        <taxon>Sphingobacteriia</taxon>
        <taxon>Sphingobacteriales</taxon>
        <taxon>Sphingobacteriaceae</taxon>
        <taxon>Hufsiella</taxon>
    </lineage>
</organism>
<reference evidence="3 4" key="1">
    <citation type="submission" date="2019-11" db="EMBL/GenBank/DDBJ databases">
        <title>Pedobacter sp. HMF7056 Genome sequencing and assembly.</title>
        <authorList>
            <person name="Kang H."/>
            <person name="Kim H."/>
            <person name="Joh K."/>
        </authorList>
    </citation>
    <scope>NUCLEOTIDE SEQUENCE [LARGE SCALE GENOMIC DNA]</scope>
    <source>
        <strain evidence="3 4">HMF7056</strain>
    </source>
</reference>
<dbReference type="InterPro" id="IPR050640">
    <property type="entry name" value="Bact_2-comp_sensor_kinase"/>
</dbReference>
<dbReference type="Pfam" id="PF06580">
    <property type="entry name" value="His_kinase"/>
    <property type="match status" value="1"/>
</dbReference>
<keyword evidence="1" id="KW-0812">Transmembrane</keyword>
<keyword evidence="1" id="KW-0472">Membrane</keyword>
<evidence type="ECO:0000313" key="3">
    <source>
        <dbReference type="EMBL" id="MXV16031.1"/>
    </source>
</evidence>
<dbReference type="PANTHER" id="PTHR34220">
    <property type="entry name" value="SENSOR HISTIDINE KINASE YPDA"/>
    <property type="match status" value="1"/>
</dbReference>
<keyword evidence="1" id="KW-1133">Transmembrane helix</keyword>
<feature type="transmembrane region" description="Helical" evidence="1">
    <location>
        <begin position="16"/>
        <end position="37"/>
    </location>
</feature>
<evidence type="ECO:0000259" key="2">
    <source>
        <dbReference type="Pfam" id="PF06580"/>
    </source>
</evidence>
<gene>
    <name evidence="3" type="ORF">GS398_12015</name>
</gene>
<dbReference type="AlphaFoldDB" id="A0A7K1XYF9"/>
<dbReference type="EMBL" id="WVHS01000002">
    <property type="protein sequence ID" value="MXV16031.1"/>
    <property type="molecule type" value="Genomic_DNA"/>
</dbReference>
<dbReference type="RefSeq" id="WP_160906988.1">
    <property type="nucleotide sequence ID" value="NZ_WVHS01000002.1"/>
</dbReference>
<sequence length="376" mass="43202">MKKIFSEWLKRNKIHLLVWGIFIMYETVIVGVVFGVFGNLLTYVAHYTLILSLFYFHSLIALPWAQKTRVGAFWRLPLILVFQMAVYVCGTFAVDSVLIAIKSITHIKVAKFDYQFILRALYRGLYFIGISSGYYFMITYNKEKRRAEELERIRLNNIINQQRTEHELSKAQNAFLKAQINPHFLFNTLDFVYHKVNTLSLAASDAIITLAEMMRYAIDSDKKGDFVVLSEEIEQVENLLHLYQLRKNNELAIRFEHTPEVGGLEIIPLVLLTLVENIFKHGDLNSPGHEALIEVYRDDNYLHLNTSNLIGHKHNPDIPHTGLDNIERRLGYTYGDLKRFSYGAGDDNYFTVSVSIPLLPLTALPASAAVLKGIDR</sequence>
<name>A0A7K1XYF9_9SPHI</name>
<accession>A0A7K1XYF9</accession>
<feature type="domain" description="Signal transduction histidine kinase internal region" evidence="2">
    <location>
        <begin position="172"/>
        <end position="250"/>
    </location>
</feature>
<evidence type="ECO:0000256" key="1">
    <source>
        <dbReference type="SAM" id="Phobius"/>
    </source>
</evidence>